<evidence type="ECO:0000313" key="1">
    <source>
        <dbReference type="EMBL" id="MCI46427.1"/>
    </source>
</evidence>
<dbReference type="EMBL" id="LXQA010357381">
    <property type="protein sequence ID" value="MCI46427.1"/>
    <property type="molecule type" value="Genomic_DNA"/>
</dbReference>
<evidence type="ECO:0000313" key="2">
    <source>
        <dbReference type="Proteomes" id="UP000265520"/>
    </source>
</evidence>
<dbReference type="Proteomes" id="UP000265520">
    <property type="component" value="Unassembled WGS sequence"/>
</dbReference>
<dbReference type="AlphaFoldDB" id="A0A392SDC4"/>
<organism evidence="1 2">
    <name type="scientific">Trifolium medium</name>
    <dbReference type="NCBI Taxonomy" id="97028"/>
    <lineage>
        <taxon>Eukaryota</taxon>
        <taxon>Viridiplantae</taxon>
        <taxon>Streptophyta</taxon>
        <taxon>Embryophyta</taxon>
        <taxon>Tracheophyta</taxon>
        <taxon>Spermatophyta</taxon>
        <taxon>Magnoliopsida</taxon>
        <taxon>eudicotyledons</taxon>
        <taxon>Gunneridae</taxon>
        <taxon>Pentapetalae</taxon>
        <taxon>rosids</taxon>
        <taxon>fabids</taxon>
        <taxon>Fabales</taxon>
        <taxon>Fabaceae</taxon>
        <taxon>Papilionoideae</taxon>
        <taxon>50 kb inversion clade</taxon>
        <taxon>NPAAA clade</taxon>
        <taxon>Hologalegina</taxon>
        <taxon>IRL clade</taxon>
        <taxon>Trifolieae</taxon>
        <taxon>Trifolium</taxon>
    </lineage>
</organism>
<reference evidence="1 2" key="1">
    <citation type="journal article" date="2018" name="Front. Plant Sci.">
        <title>Red Clover (Trifolium pratense) and Zigzag Clover (T. medium) - A Picture of Genomic Similarities and Differences.</title>
        <authorList>
            <person name="Dluhosova J."/>
            <person name="Istvanek J."/>
            <person name="Nedelnik J."/>
            <person name="Repkova J."/>
        </authorList>
    </citation>
    <scope>NUCLEOTIDE SEQUENCE [LARGE SCALE GENOMIC DNA]</scope>
    <source>
        <strain evidence="2">cv. 10/8</strain>
        <tissue evidence="1">Leaf</tissue>
    </source>
</reference>
<keyword evidence="2" id="KW-1185">Reference proteome</keyword>
<accession>A0A392SDC4</accession>
<proteinExistence type="predicted"/>
<comment type="caution">
    <text evidence="1">The sequence shown here is derived from an EMBL/GenBank/DDBJ whole genome shotgun (WGS) entry which is preliminary data.</text>
</comment>
<protein>
    <submittedName>
        <fullName evidence="1">Uncharacterized protein</fullName>
    </submittedName>
</protein>
<sequence>MALRRQWTSRNAGVSVLSRLGAGERRPGARKGSERPAFRFCRAQAPIVGAQRQLV</sequence>
<feature type="non-terminal residue" evidence="1">
    <location>
        <position position="55"/>
    </location>
</feature>
<name>A0A392SDC4_9FABA</name>